<gene>
    <name evidence="3" type="ORF">ENU08_05045</name>
    <name evidence="2" type="ORF">ENU41_07245</name>
</gene>
<evidence type="ECO:0000256" key="1">
    <source>
        <dbReference type="ARBA" id="ARBA00006047"/>
    </source>
</evidence>
<organism evidence="3">
    <name type="scientific">Ignisphaera aggregans</name>
    <dbReference type="NCBI Taxonomy" id="334771"/>
    <lineage>
        <taxon>Archaea</taxon>
        <taxon>Thermoproteota</taxon>
        <taxon>Thermoprotei</taxon>
        <taxon>Desulfurococcales</taxon>
        <taxon>Desulfurococcaceae</taxon>
        <taxon>Ignisphaera</taxon>
    </lineage>
</organism>
<comment type="similarity">
    <text evidence="1">Belongs to the glycogen phosphorylase family.</text>
</comment>
<reference evidence="3" key="1">
    <citation type="journal article" date="2020" name="mSystems">
        <title>Genome- and Community-Level Interaction Insights into Carbon Utilization and Element Cycling Functions of Hydrothermarchaeota in Hydrothermal Sediment.</title>
        <authorList>
            <person name="Zhou Z."/>
            <person name="Liu Y."/>
            <person name="Xu W."/>
            <person name="Pan J."/>
            <person name="Luo Z.H."/>
            <person name="Li M."/>
        </authorList>
    </citation>
    <scope>NUCLEOTIDE SEQUENCE [LARGE SCALE GENOMIC DNA]</scope>
    <source>
        <strain evidence="3">SpSt-637</strain>
        <strain evidence="2">SpSt-667</strain>
    </source>
</reference>
<dbReference type="GO" id="GO:0005975">
    <property type="term" value="P:carbohydrate metabolic process"/>
    <property type="evidence" value="ECO:0007669"/>
    <property type="project" value="InterPro"/>
</dbReference>
<dbReference type="Gene3D" id="3.40.50.2000">
    <property type="entry name" value="Glycogen Phosphorylase B"/>
    <property type="match status" value="1"/>
</dbReference>
<dbReference type="AlphaFoldDB" id="A0A7C4NTF5"/>
<dbReference type="EMBL" id="DTBD01000040">
    <property type="protein sequence ID" value="HGQ64592.1"/>
    <property type="molecule type" value="Genomic_DNA"/>
</dbReference>
<dbReference type="PANTHER" id="PTHR42655:SF1">
    <property type="entry name" value="GLYCOGEN PHOSPHORYLASE"/>
    <property type="match status" value="1"/>
</dbReference>
<dbReference type="EMBL" id="DTCK01000041">
    <property type="protein sequence ID" value="HGQ36451.1"/>
    <property type="molecule type" value="Genomic_DNA"/>
</dbReference>
<dbReference type="Pfam" id="PF00343">
    <property type="entry name" value="Phosphorylase"/>
    <property type="match status" value="1"/>
</dbReference>
<dbReference type="SUPFAM" id="SSF53756">
    <property type="entry name" value="UDP-Glycosyltransferase/glycogen phosphorylase"/>
    <property type="match status" value="1"/>
</dbReference>
<dbReference type="GO" id="GO:0008184">
    <property type="term" value="F:glycogen phosphorylase activity"/>
    <property type="evidence" value="ECO:0007669"/>
    <property type="project" value="InterPro"/>
</dbReference>
<proteinExistence type="inferred from homology"/>
<evidence type="ECO:0000313" key="2">
    <source>
        <dbReference type="EMBL" id="HGQ36451.1"/>
    </source>
</evidence>
<sequence>MVIVSLVPEIAVNEIGSYAGGLGILEGDKFLGASKLKLDYIVISFFYRKGYINYRIHKILGLKPRLAAVFYDKPREILEKLRKEQDLYVNVKNKQVCVTPWVYEKSTAKLILLEVSKPRWFRRAIDKLYIEKSESEKIYKWILFAKAAAKYIKERIGLDKVDVIDIQEAYAALIIFALPEYRNFRLITHTPGPWGHPRISAKIVRSEFALDIKVEENSITKLALERVAKAFAVSKKHYETCIKKLFPEFASKFSYVTNGVSEDRWRHNKIKELISNKKSYENISPEDLWRTHLEIKNELMHLITKYYKPRLEIDSSVPIIVWCRRLTKYKRPYFVIKFIEEIGRDLNVLFVVGGRSHPADADGLRYAKKFLELTQKYDNVVFIHDYDIQKAQLILSGGDIHLFTPFPGWEACGTSYMKAAVNGVPTLSSKDGGAVEMIVDGLNGWFFGLNIDEFIDISDDSKAKEIDKVEFDEFSSKLLKIIKTYGTYEYKLTSLNALRTSSIYSIERVLNEYYGEYIMKNKFNRS</sequence>
<dbReference type="PANTHER" id="PTHR42655">
    <property type="entry name" value="GLYCOGEN PHOSPHORYLASE"/>
    <property type="match status" value="1"/>
</dbReference>
<comment type="caution">
    <text evidence="3">The sequence shown here is derived from an EMBL/GenBank/DDBJ whole genome shotgun (WGS) entry which is preliminary data.</text>
</comment>
<keyword evidence="3" id="KW-0808">Transferase</keyword>
<evidence type="ECO:0000313" key="3">
    <source>
        <dbReference type="EMBL" id="HGQ64592.1"/>
    </source>
</evidence>
<name>A0A7C4NTF5_9CREN</name>
<accession>A0A7C4NTF5</accession>
<protein>
    <submittedName>
        <fullName evidence="3">Glycosyltransferase</fullName>
    </submittedName>
</protein>
<dbReference type="InterPro" id="IPR052182">
    <property type="entry name" value="Glycogen/Maltodextrin_Phosph"/>
</dbReference>
<dbReference type="InterPro" id="IPR000811">
    <property type="entry name" value="Glyco_trans_35"/>
</dbReference>